<comment type="similarity">
    <text evidence="1">Belongs to the glycosyltransferase 1 family.</text>
</comment>
<keyword evidence="10" id="KW-1185">Reference proteome</keyword>
<dbReference type="NCBIfam" id="TIGR01484">
    <property type="entry name" value="HAD-SF-IIB"/>
    <property type="match status" value="1"/>
</dbReference>
<protein>
    <recommendedName>
        <fullName evidence="2">sucrose-phosphate synthase</fullName>
        <ecNumber evidence="2">2.4.1.14</ecNumber>
    </recommendedName>
</protein>
<dbReference type="OrthoDB" id="7847955at2"/>
<dbReference type="Proteomes" id="UP000309138">
    <property type="component" value="Unassembled WGS sequence"/>
</dbReference>
<evidence type="ECO:0000256" key="1">
    <source>
        <dbReference type="ARBA" id="ARBA00006530"/>
    </source>
</evidence>
<dbReference type="SFLD" id="SFLDG01140">
    <property type="entry name" value="C2.B:_Phosphomannomutase_and_P"/>
    <property type="match status" value="1"/>
</dbReference>
<dbReference type="InterPro" id="IPR006380">
    <property type="entry name" value="SPP-like_dom"/>
</dbReference>
<feature type="domain" description="Sucrose phosphatase-like" evidence="7">
    <location>
        <begin position="438"/>
        <end position="669"/>
    </location>
</feature>
<dbReference type="EC" id="2.4.1.14" evidence="2"/>
<dbReference type="Gene3D" id="3.40.50.2000">
    <property type="entry name" value="Glycogen Phosphorylase B"/>
    <property type="match status" value="2"/>
</dbReference>
<proteinExistence type="inferred from homology"/>
<keyword evidence="9" id="KW-0378">Hydrolase</keyword>
<dbReference type="PANTHER" id="PTHR46039:SF5">
    <property type="entry name" value="SUCROSE-PHOSPHATE SYNTHASE 3-RELATED"/>
    <property type="match status" value="1"/>
</dbReference>
<dbReference type="SUPFAM" id="SSF56784">
    <property type="entry name" value="HAD-like"/>
    <property type="match status" value="1"/>
</dbReference>
<reference evidence="9 10" key="1">
    <citation type="submission" date="2019-04" db="EMBL/GenBank/DDBJ databases">
        <authorList>
            <person name="Yang Y."/>
            <person name="Wei D."/>
        </authorList>
    </citation>
    <scope>NUCLEOTIDE SEQUENCE [LARGE SCALE GENOMIC DNA]</scope>
    <source>
        <strain evidence="9 10">L-1-4w-11</strain>
    </source>
</reference>
<dbReference type="InterPro" id="IPR006379">
    <property type="entry name" value="HAD-SF_hydro_IIB"/>
</dbReference>
<dbReference type="InterPro" id="IPR044161">
    <property type="entry name" value="SPS"/>
</dbReference>
<dbReference type="Gene3D" id="3.90.1070.10">
    <property type="match status" value="1"/>
</dbReference>
<dbReference type="RefSeq" id="WP_136943081.1">
    <property type="nucleotide sequence ID" value="NZ_SWKR01000002.1"/>
</dbReference>
<evidence type="ECO:0000259" key="7">
    <source>
        <dbReference type="Pfam" id="PF05116"/>
    </source>
</evidence>
<name>A0A4U1L390_9SPHN</name>
<dbReference type="SUPFAM" id="SSF53756">
    <property type="entry name" value="UDP-Glycosyltransferase/glycogen phosphorylase"/>
    <property type="match status" value="1"/>
</dbReference>
<dbReference type="InterPro" id="IPR036412">
    <property type="entry name" value="HAD-like_sf"/>
</dbReference>
<evidence type="ECO:0000256" key="4">
    <source>
        <dbReference type="ARBA" id="ARBA00022679"/>
    </source>
</evidence>
<feature type="domain" description="Glycosyl transferase family 1" evidence="6">
    <location>
        <begin position="231"/>
        <end position="404"/>
    </location>
</feature>
<evidence type="ECO:0000313" key="9">
    <source>
        <dbReference type="EMBL" id="TKD51132.1"/>
    </source>
</evidence>
<dbReference type="Pfam" id="PF00534">
    <property type="entry name" value="Glycos_transf_1"/>
    <property type="match status" value="1"/>
</dbReference>
<organism evidence="9 10">
    <name type="scientific">Sphingomonas baiyangensis</name>
    <dbReference type="NCBI Taxonomy" id="2572576"/>
    <lineage>
        <taxon>Bacteria</taxon>
        <taxon>Pseudomonadati</taxon>
        <taxon>Pseudomonadota</taxon>
        <taxon>Alphaproteobacteria</taxon>
        <taxon>Sphingomonadales</taxon>
        <taxon>Sphingomonadaceae</taxon>
        <taxon>Sphingomonas</taxon>
    </lineage>
</organism>
<sequence>MRIMSLALGGCLKAPPVAFGLTEDTGGHITYILGAARALAARADVRSVEIVTRLIDDTTLGTAYAQPTEHVAEGVTIRRIDSGNRAYLSKEANAADRPAFTAALIAHLERCAERPDVLHAHFADAAEVAMAVRARFGIPFIFTGHSMAIDKQAAMAAPCPGIAARIALETRAVCEADAIIASSRDEAERQLMGYAGADAARIHCVPPGANLDTEGDASGSEARALLAPFLRDLDRPALLAIARPVAKKNLVGLVDLYAGDPWLRDHANLVIVAGLRDAPDSGETEQRGVIAGLLDRLDRHDLYGRMALPKRHDQHHIAALYAYARQTGGVFANPAWTEPYGLTLTEAAFHGLPVVATAHGGPGDIVAAMGHGLLADPRDPPAFAAAIRALISDRARWQAASAAGRRGARQRDWAGYAERFVGIARGLRDAPIAHVRPARLLLADIDNTLTGCRAGAADLCALLAERREIGFGIATGRSLQEAQRLLGEWDYPDPMVMVTSVGSEIYWRAGGRLIADADYAAMLAGAWDADAIEAVAATVPGLVPQPAVDQRRFKRSWFADAAAAERLRMRLAAARIDARVVHSHATLLDVLPARAGKGAAMRWVAERLGLPLDRVDAAGDSGNDLDMLECCPNAIIVANHSHELTGLARRRGIHVATRPSAGGIADAMRMRIAAPAAGAAR</sequence>
<dbReference type="PANTHER" id="PTHR46039">
    <property type="entry name" value="SUCROSE-PHOSPHATE SYNTHASE 3-RELATED"/>
    <property type="match status" value="1"/>
</dbReference>
<keyword evidence="3" id="KW-0328">Glycosyltransferase</keyword>
<dbReference type="Gene3D" id="3.40.50.1000">
    <property type="entry name" value="HAD superfamily/HAD-like"/>
    <property type="match status" value="1"/>
</dbReference>
<dbReference type="GO" id="GO:0046524">
    <property type="term" value="F:sucrose-phosphate synthase activity"/>
    <property type="evidence" value="ECO:0007669"/>
    <property type="project" value="UniProtKB-EC"/>
</dbReference>
<dbReference type="InterPro" id="IPR001296">
    <property type="entry name" value="Glyco_trans_1"/>
</dbReference>
<accession>A0A4U1L390</accession>
<evidence type="ECO:0000256" key="5">
    <source>
        <dbReference type="ARBA" id="ARBA00047471"/>
    </source>
</evidence>
<dbReference type="AlphaFoldDB" id="A0A4U1L390"/>
<comment type="catalytic activity">
    <reaction evidence="5">
        <text>beta-D-fructose 6-phosphate + UDP-alpha-D-glucose = sucrose 6(F)-phosphate + UDP + H(+)</text>
        <dbReference type="Rhea" id="RHEA:22172"/>
        <dbReference type="ChEBI" id="CHEBI:15378"/>
        <dbReference type="ChEBI" id="CHEBI:57634"/>
        <dbReference type="ChEBI" id="CHEBI:57723"/>
        <dbReference type="ChEBI" id="CHEBI:58223"/>
        <dbReference type="ChEBI" id="CHEBI:58885"/>
        <dbReference type="EC" id="2.4.1.14"/>
    </reaction>
</comment>
<dbReference type="GO" id="GO:0016791">
    <property type="term" value="F:phosphatase activity"/>
    <property type="evidence" value="ECO:0007669"/>
    <property type="project" value="UniProtKB-ARBA"/>
</dbReference>
<keyword evidence="4" id="KW-0808">Transferase</keyword>
<dbReference type="SFLD" id="SFLDS00003">
    <property type="entry name" value="Haloacid_Dehalogenase"/>
    <property type="match status" value="1"/>
</dbReference>
<evidence type="ECO:0000256" key="3">
    <source>
        <dbReference type="ARBA" id="ARBA00022676"/>
    </source>
</evidence>
<gene>
    <name evidence="9" type="ORF">FBR43_10455</name>
</gene>
<dbReference type="EMBL" id="SWKR01000002">
    <property type="protein sequence ID" value="TKD51132.1"/>
    <property type="molecule type" value="Genomic_DNA"/>
</dbReference>
<evidence type="ECO:0000259" key="6">
    <source>
        <dbReference type="Pfam" id="PF00534"/>
    </source>
</evidence>
<dbReference type="Pfam" id="PF05116">
    <property type="entry name" value="S6PP"/>
    <property type="match status" value="1"/>
</dbReference>
<evidence type="ECO:0000256" key="2">
    <source>
        <dbReference type="ARBA" id="ARBA00012536"/>
    </source>
</evidence>
<dbReference type="SFLD" id="SFLDG01141">
    <property type="entry name" value="C2.B.1:_Sucrose_Phosphatase_Li"/>
    <property type="match status" value="1"/>
</dbReference>
<dbReference type="InterPro" id="IPR028098">
    <property type="entry name" value="Glyco_trans_4-like_N"/>
</dbReference>
<dbReference type="InterPro" id="IPR023214">
    <property type="entry name" value="HAD_sf"/>
</dbReference>
<evidence type="ECO:0000259" key="8">
    <source>
        <dbReference type="Pfam" id="PF13579"/>
    </source>
</evidence>
<evidence type="ECO:0000313" key="10">
    <source>
        <dbReference type="Proteomes" id="UP000309138"/>
    </source>
</evidence>
<feature type="domain" description="Glycosyltransferase subfamily 4-like N-terminal" evidence="8">
    <location>
        <begin position="26"/>
        <end position="208"/>
    </location>
</feature>
<comment type="caution">
    <text evidence="9">The sequence shown here is derived from an EMBL/GenBank/DDBJ whole genome shotgun (WGS) entry which is preliminary data.</text>
</comment>
<dbReference type="Pfam" id="PF13579">
    <property type="entry name" value="Glyco_trans_4_4"/>
    <property type="match status" value="1"/>
</dbReference>